<gene>
    <name evidence="11" type="ORF">OE104_11095</name>
</gene>
<comment type="subcellular location">
    <subcellularLocation>
        <location evidence="1">Cell membrane</location>
        <topology evidence="1">Multi-pass membrane protein</topology>
    </subcellularLocation>
</comment>
<evidence type="ECO:0000256" key="10">
    <source>
        <dbReference type="SAM" id="Phobius"/>
    </source>
</evidence>
<evidence type="ECO:0000313" key="11">
    <source>
        <dbReference type="EMBL" id="WAA09131.1"/>
    </source>
</evidence>
<dbReference type="InterPro" id="IPR051327">
    <property type="entry name" value="MATE_MepA_subfamily"/>
</dbReference>
<dbReference type="EMBL" id="CP106878">
    <property type="protein sequence ID" value="WAA09131.1"/>
    <property type="molecule type" value="Genomic_DNA"/>
</dbReference>
<dbReference type="GO" id="GO:0005886">
    <property type="term" value="C:plasma membrane"/>
    <property type="evidence" value="ECO:0007669"/>
    <property type="project" value="UniProtKB-SubCell"/>
</dbReference>
<comment type="similarity">
    <text evidence="2">Belongs to the multi antimicrobial extrusion (MATE) (TC 2.A.66.1) family. MepA subfamily.</text>
</comment>
<dbReference type="AlphaFoldDB" id="A0A9E8LTY5"/>
<dbReference type="Proteomes" id="UP001164718">
    <property type="component" value="Chromosome"/>
</dbReference>
<dbReference type="PANTHER" id="PTHR43823:SF3">
    <property type="entry name" value="MULTIDRUG EXPORT PROTEIN MEPA"/>
    <property type="match status" value="1"/>
</dbReference>
<feature type="transmembrane region" description="Helical" evidence="10">
    <location>
        <begin position="16"/>
        <end position="36"/>
    </location>
</feature>
<keyword evidence="8 10" id="KW-0472">Membrane</keyword>
<name>A0A9E8LTY5_9BACI</name>
<feature type="transmembrane region" description="Helical" evidence="10">
    <location>
        <begin position="359"/>
        <end position="381"/>
    </location>
</feature>
<reference evidence="11" key="1">
    <citation type="submission" date="2022-09" db="EMBL/GenBank/DDBJ databases">
        <title>Complete Genomes of Fervidibacillus albus and Fervidibacillus halotolerans isolated from tidal flat sediments.</title>
        <authorList>
            <person name="Kwon K.K."/>
            <person name="Yang S.-H."/>
            <person name="Park M.J."/>
            <person name="Oh H.-M."/>
        </authorList>
    </citation>
    <scope>NUCLEOTIDE SEQUENCE</scope>
    <source>
        <strain evidence="11">MEBiC13591</strain>
    </source>
</reference>
<evidence type="ECO:0000256" key="6">
    <source>
        <dbReference type="ARBA" id="ARBA00022692"/>
    </source>
</evidence>
<feature type="transmembrane region" description="Helical" evidence="10">
    <location>
        <begin position="235"/>
        <end position="260"/>
    </location>
</feature>
<dbReference type="GO" id="GO:0042910">
    <property type="term" value="F:xenobiotic transmembrane transporter activity"/>
    <property type="evidence" value="ECO:0007669"/>
    <property type="project" value="InterPro"/>
</dbReference>
<feature type="transmembrane region" description="Helical" evidence="10">
    <location>
        <begin position="388"/>
        <end position="408"/>
    </location>
</feature>
<feature type="transmembrane region" description="Helical" evidence="10">
    <location>
        <begin position="48"/>
        <end position="81"/>
    </location>
</feature>
<dbReference type="CDD" id="cd13143">
    <property type="entry name" value="MATE_MepA_like"/>
    <property type="match status" value="1"/>
</dbReference>
<dbReference type="InterPro" id="IPR045070">
    <property type="entry name" value="MATE_MepA-like"/>
</dbReference>
<protein>
    <recommendedName>
        <fullName evidence="3">Multidrug export protein MepA</fullName>
    </recommendedName>
</protein>
<feature type="transmembrane region" description="Helical" evidence="10">
    <location>
        <begin position="136"/>
        <end position="154"/>
    </location>
</feature>
<evidence type="ECO:0000313" key="12">
    <source>
        <dbReference type="Proteomes" id="UP001164718"/>
    </source>
</evidence>
<keyword evidence="6 10" id="KW-0812">Transmembrane</keyword>
<feature type="transmembrane region" description="Helical" evidence="10">
    <location>
        <begin position="195"/>
        <end position="215"/>
    </location>
</feature>
<evidence type="ECO:0000256" key="2">
    <source>
        <dbReference type="ARBA" id="ARBA00008417"/>
    </source>
</evidence>
<dbReference type="PANTHER" id="PTHR43823">
    <property type="entry name" value="SPORULATION PROTEIN YKVU"/>
    <property type="match status" value="1"/>
</dbReference>
<proteinExistence type="inferred from homology"/>
<evidence type="ECO:0000256" key="5">
    <source>
        <dbReference type="ARBA" id="ARBA00022475"/>
    </source>
</evidence>
<dbReference type="NCBIfam" id="TIGR00797">
    <property type="entry name" value="matE"/>
    <property type="match status" value="1"/>
</dbReference>
<dbReference type="KEGG" id="faf:OE104_11095"/>
<keyword evidence="4" id="KW-0813">Transport</keyword>
<organism evidence="11 12">
    <name type="scientific">Fervidibacillus albus</name>
    <dbReference type="NCBI Taxonomy" id="2980026"/>
    <lineage>
        <taxon>Bacteria</taxon>
        <taxon>Bacillati</taxon>
        <taxon>Bacillota</taxon>
        <taxon>Bacilli</taxon>
        <taxon>Bacillales</taxon>
        <taxon>Bacillaceae</taxon>
        <taxon>Fervidibacillus</taxon>
    </lineage>
</organism>
<evidence type="ECO:0000256" key="1">
    <source>
        <dbReference type="ARBA" id="ARBA00004651"/>
    </source>
</evidence>
<accession>A0A9E8LTY5</accession>
<keyword evidence="12" id="KW-1185">Reference proteome</keyword>
<feature type="transmembrane region" description="Helical" evidence="10">
    <location>
        <begin position="166"/>
        <end position="189"/>
    </location>
</feature>
<feature type="transmembrane region" description="Helical" evidence="10">
    <location>
        <begin position="325"/>
        <end position="347"/>
    </location>
</feature>
<feature type="transmembrane region" description="Helical" evidence="10">
    <location>
        <begin position="272"/>
        <end position="288"/>
    </location>
</feature>
<evidence type="ECO:0000256" key="8">
    <source>
        <dbReference type="ARBA" id="ARBA00023136"/>
    </source>
</evidence>
<evidence type="ECO:0000256" key="9">
    <source>
        <dbReference type="ARBA" id="ARBA00023251"/>
    </source>
</evidence>
<dbReference type="PIRSF" id="PIRSF006603">
    <property type="entry name" value="DinF"/>
    <property type="match status" value="1"/>
</dbReference>
<evidence type="ECO:0000256" key="4">
    <source>
        <dbReference type="ARBA" id="ARBA00022448"/>
    </source>
</evidence>
<feature type="transmembrane region" description="Helical" evidence="10">
    <location>
        <begin position="420"/>
        <end position="442"/>
    </location>
</feature>
<evidence type="ECO:0000256" key="7">
    <source>
        <dbReference type="ARBA" id="ARBA00022989"/>
    </source>
</evidence>
<keyword evidence="9" id="KW-0046">Antibiotic resistance</keyword>
<evidence type="ECO:0000256" key="3">
    <source>
        <dbReference type="ARBA" id="ARBA00022106"/>
    </source>
</evidence>
<keyword evidence="5" id="KW-1003">Cell membrane</keyword>
<dbReference type="GO" id="GO:0015297">
    <property type="term" value="F:antiporter activity"/>
    <property type="evidence" value="ECO:0007669"/>
    <property type="project" value="InterPro"/>
</dbReference>
<keyword evidence="7 10" id="KW-1133">Transmembrane helix</keyword>
<dbReference type="Pfam" id="PF01554">
    <property type="entry name" value="MatE"/>
    <property type="match status" value="2"/>
</dbReference>
<sequence>MNTSHELAEKPVGKLLLQYSIPATIAMIVNAIYNVVDRIFISQYAGEAAFAGLTVAFPLMLILFSFTNLVGIGGASLFSIALGRKESKKASHIFAVTLMLAVVFTAIIVLFGLLFAKPLLVLSGGTNEEILNYAFSYFKIILYGYGFQMFSFSLSSFVRTENHPRLTMLAMLVSAGSNIILDFVFISIFQMGVEGAAYATIIGQASGLFILLSFYFRKKSVVKLTKSSFALDVPLIGKIITIGFSAFVSVLGASFSALILNNVLAQNGGDKAIAAMGAINSLFTFFIMPTDGITQALQPIIGYNFGASQYDRVFKTLKLGLISNILFASLIFVLYECFPAFFMGLFLQKGSDTMEVAIPALRLFMLSIPLLAINIISVGYFQAIAKGTIAFVLGLLRPFVFLIPFAFILPSHYGLTGAWLAQPITDILAVICSAIALFISYTQLKRQAQEKREELA</sequence>
<dbReference type="RefSeq" id="WP_275416916.1">
    <property type="nucleotide sequence ID" value="NZ_CP106878.1"/>
</dbReference>
<dbReference type="InterPro" id="IPR002528">
    <property type="entry name" value="MATE_fam"/>
</dbReference>
<feature type="transmembrane region" description="Helical" evidence="10">
    <location>
        <begin position="93"/>
        <end position="116"/>
    </location>
</feature>
<dbReference type="InterPro" id="IPR048279">
    <property type="entry name" value="MdtK-like"/>
</dbReference>
<dbReference type="GO" id="GO:0046677">
    <property type="term" value="P:response to antibiotic"/>
    <property type="evidence" value="ECO:0007669"/>
    <property type="project" value="UniProtKB-KW"/>
</dbReference>